<proteinExistence type="inferred from homology"/>
<dbReference type="InterPro" id="IPR020843">
    <property type="entry name" value="ER"/>
</dbReference>
<reference evidence="8 9" key="1">
    <citation type="submission" date="2018-12" db="EMBL/GenBank/DDBJ databases">
        <title>The whole draft genome of Streptomyce luteoverticillatus CGMCC 15060.</title>
        <authorList>
            <person name="Feng Z."/>
            <person name="Chen G."/>
            <person name="Zhang J."/>
            <person name="Zhu H."/>
            <person name="Yu X."/>
            <person name="Zhang W."/>
            <person name="Zhang X."/>
        </authorList>
    </citation>
    <scope>NUCLEOTIDE SEQUENCE [LARGE SCALE GENOMIC DNA]</scope>
    <source>
        <strain evidence="8 9">CGMCC 15060</strain>
    </source>
</reference>
<evidence type="ECO:0000256" key="4">
    <source>
        <dbReference type="ARBA" id="ARBA00022833"/>
    </source>
</evidence>
<evidence type="ECO:0000259" key="7">
    <source>
        <dbReference type="SMART" id="SM00829"/>
    </source>
</evidence>
<feature type="domain" description="Enoyl reductase (ER)" evidence="7">
    <location>
        <begin position="15"/>
        <end position="348"/>
    </location>
</feature>
<evidence type="ECO:0000256" key="6">
    <source>
        <dbReference type="RuleBase" id="RU361277"/>
    </source>
</evidence>
<keyword evidence="4 6" id="KW-0862">Zinc</keyword>
<dbReference type="OrthoDB" id="5295340at2"/>
<dbReference type="PROSITE" id="PS00059">
    <property type="entry name" value="ADH_ZINC"/>
    <property type="match status" value="1"/>
</dbReference>
<accession>A0A3S9PES5</accession>
<dbReference type="InterPro" id="IPR011032">
    <property type="entry name" value="GroES-like_sf"/>
</dbReference>
<dbReference type="InterPro" id="IPR013154">
    <property type="entry name" value="ADH-like_N"/>
</dbReference>
<dbReference type="EMBL" id="CP034587">
    <property type="protein sequence ID" value="AZQ70849.1"/>
    <property type="molecule type" value="Genomic_DNA"/>
</dbReference>
<dbReference type="Pfam" id="PF08240">
    <property type="entry name" value="ADH_N"/>
    <property type="match status" value="1"/>
</dbReference>
<keyword evidence="3 6" id="KW-0479">Metal-binding</keyword>
<dbReference type="Proteomes" id="UP000267900">
    <property type="component" value="Chromosome"/>
</dbReference>
<sequence>MPETMLAGRLDLRSGRFAVEEVPVPEPGPGQVRVRVRAAGICLSDVHLVDGELKPAFARDGKVTLGHEVAGVVDVLGPDVPAPWAAGQRVLLQAGERCGECGGCVRHEPCRAVRTRGVDYDGGWAEYALANHHTLVPVPDGLPFEQAAIIPDAVSTPWAAITTTGRVRPGRPAGVWGVGGLGAHAVQLLRLAGAAPIVAVDPLEGARRRALEFGADVVLDAGAVDVRERILEATGGSGLDLALDTAGVSAVRDQAVRCLGRGGRLVLVGIAPGPLTLADSAALIFREQQVLGHYGSAPGHVDELVALARLGRLDLGRSVSGTLPLAEAAVGVERLRKKDGDPVRLILVP</sequence>
<dbReference type="Gene3D" id="3.90.180.10">
    <property type="entry name" value="Medium-chain alcohol dehydrogenases, catalytic domain"/>
    <property type="match status" value="1"/>
</dbReference>
<dbReference type="SUPFAM" id="SSF51735">
    <property type="entry name" value="NAD(P)-binding Rossmann-fold domains"/>
    <property type="match status" value="1"/>
</dbReference>
<dbReference type="InterPro" id="IPR002328">
    <property type="entry name" value="ADH_Zn_CS"/>
</dbReference>
<dbReference type="CDD" id="cd08254">
    <property type="entry name" value="hydroxyacyl_CoA_DH"/>
    <property type="match status" value="1"/>
</dbReference>
<evidence type="ECO:0000256" key="2">
    <source>
        <dbReference type="ARBA" id="ARBA00008072"/>
    </source>
</evidence>
<gene>
    <name evidence="8" type="ORF">EKH77_06090</name>
</gene>
<dbReference type="PANTHER" id="PTHR43350">
    <property type="entry name" value="NAD-DEPENDENT ALCOHOL DEHYDROGENASE"/>
    <property type="match status" value="1"/>
</dbReference>
<dbReference type="GO" id="GO:0016491">
    <property type="term" value="F:oxidoreductase activity"/>
    <property type="evidence" value="ECO:0007669"/>
    <property type="project" value="UniProtKB-KW"/>
</dbReference>
<keyword evidence="9" id="KW-1185">Reference proteome</keyword>
<name>A0A3S9PES5_STRLT</name>
<evidence type="ECO:0000256" key="5">
    <source>
        <dbReference type="ARBA" id="ARBA00023002"/>
    </source>
</evidence>
<evidence type="ECO:0000256" key="3">
    <source>
        <dbReference type="ARBA" id="ARBA00022723"/>
    </source>
</evidence>
<evidence type="ECO:0000313" key="9">
    <source>
        <dbReference type="Proteomes" id="UP000267900"/>
    </source>
</evidence>
<dbReference type="GO" id="GO:0008270">
    <property type="term" value="F:zinc ion binding"/>
    <property type="evidence" value="ECO:0007669"/>
    <property type="project" value="InterPro"/>
</dbReference>
<comment type="cofactor">
    <cofactor evidence="1 6">
        <name>Zn(2+)</name>
        <dbReference type="ChEBI" id="CHEBI:29105"/>
    </cofactor>
</comment>
<dbReference type="RefSeq" id="WP_126913408.1">
    <property type="nucleotide sequence ID" value="NZ_CP034587.1"/>
</dbReference>
<comment type="similarity">
    <text evidence="2 6">Belongs to the zinc-containing alcohol dehydrogenase family.</text>
</comment>
<evidence type="ECO:0000256" key="1">
    <source>
        <dbReference type="ARBA" id="ARBA00001947"/>
    </source>
</evidence>
<dbReference type="PANTHER" id="PTHR43350:SF17">
    <property type="entry name" value="NAD-DEPENDENT ALCOHOL DEHYDROGENASE"/>
    <property type="match status" value="1"/>
</dbReference>
<organism evidence="8 9">
    <name type="scientific">Streptomyces luteoverticillatus</name>
    <name type="common">Streptoverticillium luteoverticillatus</name>
    <dbReference type="NCBI Taxonomy" id="66425"/>
    <lineage>
        <taxon>Bacteria</taxon>
        <taxon>Bacillati</taxon>
        <taxon>Actinomycetota</taxon>
        <taxon>Actinomycetes</taxon>
        <taxon>Kitasatosporales</taxon>
        <taxon>Streptomycetaceae</taxon>
        <taxon>Streptomyces</taxon>
    </lineage>
</organism>
<dbReference type="InterPro" id="IPR013149">
    <property type="entry name" value="ADH-like_C"/>
</dbReference>
<dbReference type="InterPro" id="IPR036291">
    <property type="entry name" value="NAD(P)-bd_dom_sf"/>
</dbReference>
<dbReference type="SUPFAM" id="SSF50129">
    <property type="entry name" value="GroES-like"/>
    <property type="match status" value="1"/>
</dbReference>
<dbReference type="SMART" id="SM00829">
    <property type="entry name" value="PKS_ER"/>
    <property type="match status" value="1"/>
</dbReference>
<evidence type="ECO:0000313" key="8">
    <source>
        <dbReference type="EMBL" id="AZQ70849.1"/>
    </source>
</evidence>
<keyword evidence="5" id="KW-0560">Oxidoreductase</keyword>
<dbReference type="Pfam" id="PF00107">
    <property type="entry name" value="ADH_zinc_N"/>
    <property type="match status" value="1"/>
</dbReference>
<dbReference type="AlphaFoldDB" id="A0A3S9PES5"/>
<protein>
    <submittedName>
        <fullName evidence="8">Zinc-binding dehydrogenase</fullName>
    </submittedName>
</protein>